<dbReference type="OrthoDB" id="245224at2"/>
<organism evidence="2 3">
    <name type="scientific">Aquisphaera giovannonii</name>
    <dbReference type="NCBI Taxonomy" id="406548"/>
    <lineage>
        <taxon>Bacteria</taxon>
        <taxon>Pseudomonadati</taxon>
        <taxon>Planctomycetota</taxon>
        <taxon>Planctomycetia</taxon>
        <taxon>Isosphaerales</taxon>
        <taxon>Isosphaeraceae</taxon>
        <taxon>Aquisphaera</taxon>
    </lineage>
</organism>
<sequence length="683" mass="72575">MADQGTDESAVVVEPRSEGRPPLRWDPEIARVPLERGWDAEACFVDWDGDGVVELLRTCRGGDAGWSSWLHRPVEAAAPGRPPTYNEGRHLPELDGLRCPCPIPRAGAGLFDLAVVDRGRVAILRNEGGAGSPRFDAEAAIEADPGRALPEGHVVQMAAVDWDGDGRVDVLLGMDDLTDYWPDSGRLPVEQQSGLNQQAGNPCYDLDGLWRGRLPVGRLFWLRNVGDADGLRLEVGAEISGEAGPLDLGFRPAPLAISWGGRSGIEVLVTDHRGLLKIHRNFGGQLPPVLMEPRSLRCGGAPLLMPDDRTTLTAADLDGDGRAGVVYGTSRGRLFAIHAASSRDDATNPAPLLQRPSALILGGFASPIAADLDYDGDLDLVYGDAFGGLHLVEDLGDADDHRYALPVALEAGGAPFRMEPGPDGMMHGPAGRPLGFARPTLADWLGHGRPDLVVSGAGGDVLLLPNDGSPRQPRFGSPMVVRCEGAPLILPPRVRPAVASWGDGDGLDLIAIDLQGFLCRYPVVGAAEVDPPIPLVDHLGRLIRLDGGFGLSGRCSLWAGPWSSPDRVDLLVGLPRENRQIVGGILGRSFADLDEAPTALWIEDLGRDVVSPHALTFRRGGPVVAGYEGCSVQAVPRAGKGLPDLLVCGDDGVVTWIERSELDVDSPREHPKGPPDGRTSPQV</sequence>
<feature type="region of interest" description="Disordered" evidence="1">
    <location>
        <begin position="661"/>
        <end position="683"/>
    </location>
</feature>
<dbReference type="KEGG" id="agv:OJF2_49260"/>
<protein>
    <recommendedName>
        <fullName evidence="4">FG-GAP repeat protein</fullName>
    </recommendedName>
</protein>
<feature type="region of interest" description="Disordered" evidence="1">
    <location>
        <begin position="1"/>
        <end position="20"/>
    </location>
</feature>
<name>A0A5B9W803_9BACT</name>
<evidence type="ECO:0008006" key="4">
    <source>
        <dbReference type="Google" id="ProtNLM"/>
    </source>
</evidence>
<gene>
    <name evidence="2" type="ORF">OJF2_49260</name>
</gene>
<proteinExistence type="predicted"/>
<dbReference type="SUPFAM" id="SSF69318">
    <property type="entry name" value="Integrin alpha N-terminal domain"/>
    <property type="match status" value="2"/>
</dbReference>
<evidence type="ECO:0000313" key="3">
    <source>
        <dbReference type="Proteomes" id="UP000324233"/>
    </source>
</evidence>
<feature type="compositionally biased region" description="Basic and acidic residues" evidence="1">
    <location>
        <begin position="661"/>
        <end position="675"/>
    </location>
</feature>
<evidence type="ECO:0000256" key="1">
    <source>
        <dbReference type="SAM" id="MobiDB-lite"/>
    </source>
</evidence>
<dbReference type="Proteomes" id="UP000324233">
    <property type="component" value="Chromosome"/>
</dbReference>
<dbReference type="AlphaFoldDB" id="A0A5B9W803"/>
<keyword evidence="3" id="KW-1185">Reference proteome</keyword>
<accession>A0A5B9W803</accession>
<dbReference type="PANTHER" id="PTHR44103">
    <property type="entry name" value="PROPROTEIN CONVERTASE P"/>
    <property type="match status" value="1"/>
</dbReference>
<dbReference type="EMBL" id="CP042997">
    <property type="protein sequence ID" value="QEH36364.1"/>
    <property type="molecule type" value="Genomic_DNA"/>
</dbReference>
<dbReference type="PANTHER" id="PTHR44103:SF1">
    <property type="entry name" value="PROPROTEIN CONVERTASE P"/>
    <property type="match status" value="1"/>
</dbReference>
<dbReference type="InterPro" id="IPR028994">
    <property type="entry name" value="Integrin_alpha_N"/>
</dbReference>
<dbReference type="RefSeq" id="WP_148596057.1">
    <property type="nucleotide sequence ID" value="NZ_CP042997.1"/>
</dbReference>
<evidence type="ECO:0000313" key="2">
    <source>
        <dbReference type="EMBL" id="QEH36364.1"/>
    </source>
</evidence>
<reference evidence="2 3" key="1">
    <citation type="submission" date="2019-08" db="EMBL/GenBank/DDBJ databases">
        <title>Deep-cultivation of Planctomycetes and their phenomic and genomic characterization uncovers novel biology.</title>
        <authorList>
            <person name="Wiegand S."/>
            <person name="Jogler M."/>
            <person name="Boedeker C."/>
            <person name="Pinto D."/>
            <person name="Vollmers J."/>
            <person name="Rivas-Marin E."/>
            <person name="Kohn T."/>
            <person name="Peeters S.H."/>
            <person name="Heuer A."/>
            <person name="Rast P."/>
            <person name="Oberbeckmann S."/>
            <person name="Bunk B."/>
            <person name="Jeske O."/>
            <person name="Meyerdierks A."/>
            <person name="Storesund J.E."/>
            <person name="Kallscheuer N."/>
            <person name="Luecker S."/>
            <person name="Lage O.M."/>
            <person name="Pohl T."/>
            <person name="Merkel B.J."/>
            <person name="Hornburger P."/>
            <person name="Mueller R.-W."/>
            <person name="Bruemmer F."/>
            <person name="Labrenz M."/>
            <person name="Spormann A.M."/>
            <person name="Op den Camp H."/>
            <person name="Overmann J."/>
            <person name="Amann R."/>
            <person name="Jetten M.S.M."/>
            <person name="Mascher T."/>
            <person name="Medema M.H."/>
            <person name="Devos D.P."/>
            <person name="Kaster A.-K."/>
            <person name="Ovreas L."/>
            <person name="Rohde M."/>
            <person name="Galperin M.Y."/>
            <person name="Jogler C."/>
        </authorList>
    </citation>
    <scope>NUCLEOTIDE SEQUENCE [LARGE SCALE GENOMIC DNA]</scope>
    <source>
        <strain evidence="2 3">OJF2</strain>
    </source>
</reference>